<name>A0ACB8AQY0_9AGAM</name>
<comment type="caution">
    <text evidence="1">The sequence shown here is derived from an EMBL/GenBank/DDBJ whole genome shotgun (WGS) entry which is preliminary data.</text>
</comment>
<evidence type="ECO:0000313" key="2">
    <source>
        <dbReference type="Proteomes" id="UP000790377"/>
    </source>
</evidence>
<proteinExistence type="predicted"/>
<protein>
    <submittedName>
        <fullName evidence="1">Uncharacterized protein</fullName>
    </submittedName>
</protein>
<evidence type="ECO:0000313" key="1">
    <source>
        <dbReference type="EMBL" id="KAH7915745.1"/>
    </source>
</evidence>
<reference evidence="1" key="1">
    <citation type="journal article" date="2021" name="New Phytol.">
        <title>Evolutionary innovations through gain and loss of genes in the ectomycorrhizal Boletales.</title>
        <authorList>
            <person name="Wu G."/>
            <person name="Miyauchi S."/>
            <person name="Morin E."/>
            <person name="Kuo A."/>
            <person name="Drula E."/>
            <person name="Varga T."/>
            <person name="Kohler A."/>
            <person name="Feng B."/>
            <person name="Cao Y."/>
            <person name="Lipzen A."/>
            <person name="Daum C."/>
            <person name="Hundley H."/>
            <person name="Pangilinan J."/>
            <person name="Johnson J."/>
            <person name="Barry K."/>
            <person name="LaButti K."/>
            <person name="Ng V."/>
            <person name="Ahrendt S."/>
            <person name="Min B."/>
            <person name="Choi I.G."/>
            <person name="Park H."/>
            <person name="Plett J.M."/>
            <person name="Magnuson J."/>
            <person name="Spatafora J.W."/>
            <person name="Nagy L.G."/>
            <person name="Henrissat B."/>
            <person name="Grigoriev I.V."/>
            <person name="Yang Z.L."/>
            <person name="Xu J."/>
            <person name="Martin F.M."/>
        </authorList>
    </citation>
    <scope>NUCLEOTIDE SEQUENCE</scope>
    <source>
        <strain evidence="1">ATCC 28755</strain>
    </source>
</reference>
<organism evidence="1 2">
    <name type="scientific">Hygrophoropsis aurantiaca</name>
    <dbReference type="NCBI Taxonomy" id="72124"/>
    <lineage>
        <taxon>Eukaryota</taxon>
        <taxon>Fungi</taxon>
        <taxon>Dikarya</taxon>
        <taxon>Basidiomycota</taxon>
        <taxon>Agaricomycotina</taxon>
        <taxon>Agaricomycetes</taxon>
        <taxon>Agaricomycetidae</taxon>
        <taxon>Boletales</taxon>
        <taxon>Coniophorineae</taxon>
        <taxon>Hygrophoropsidaceae</taxon>
        <taxon>Hygrophoropsis</taxon>
    </lineage>
</organism>
<dbReference type="Proteomes" id="UP000790377">
    <property type="component" value="Unassembled WGS sequence"/>
</dbReference>
<sequence>MYWFTKTSHLTPIASCSAWVLQLFTMLHHASLLRGDEWPQSLEQCYLFAQSCFCNSVITAHSNLSINHNCSTYMPIPNRLLSCFSNKTNSRFRLASIQTYISAGTISRHFLNHLLLFSTTVSLYLGSGSNSREWQEGYAQSR</sequence>
<accession>A0ACB8AQY0</accession>
<dbReference type="EMBL" id="MU267597">
    <property type="protein sequence ID" value="KAH7915745.1"/>
    <property type="molecule type" value="Genomic_DNA"/>
</dbReference>
<gene>
    <name evidence="1" type="ORF">BJ138DRAFT_919653</name>
</gene>
<keyword evidence="2" id="KW-1185">Reference proteome</keyword>